<dbReference type="AlphaFoldDB" id="A0A369J9S1"/>
<organism evidence="2 3">
    <name type="scientific">Hypsizygus marmoreus</name>
    <name type="common">White beech mushroom</name>
    <name type="synonym">Agaricus marmoreus</name>
    <dbReference type="NCBI Taxonomy" id="39966"/>
    <lineage>
        <taxon>Eukaryota</taxon>
        <taxon>Fungi</taxon>
        <taxon>Dikarya</taxon>
        <taxon>Basidiomycota</taxon>
        <taxon>Agaricomycotina</taxon>
        <taxon>Agaricomycetes</taxon>
        <taxon>Agaricomycetidae</taxon>
        <taxon>Agaricales</taxon>
        <taxon>Tricholomatineae</taxon>
        <taxon>Lyophyllaceae</taxon>
        <taxon>Hypsizygus</taxon>
    </lineage>
</organism>
<dbReference type="Proteomes" id="UP000076154">
    <property type="component" value="Unassembled WGS sequence"/>
</dbReference>
<dbReference type="SUPFAM" id="SSF52047">
    <property type="entry name" value="RNI-like"/>
    <property type="match status" value="1"/>
</dbReference>
<sequence length="590" mass="65612">MDGMKPHSEISISASAFSSQATRGTAYARIKHEIEASEAVIREWKGHHNRLSLISRLPPEILSIVFKCVAEAFETAEESENHRWVGVSHVCKHWRQVALQCPSLWSTIFSWHPRWTKEVLARSQMSPLTVKATIQHPANGQYKIVNGEITFTNQTSLLEVLQHLSRIRVLSILQIASARDLVSHILDKLDAAAPLLQTLIIVSHQNLGEYEYNVALPYAELPATSFPHGAPLLRTLELRLCSLPWDSPLLTCDLTSLTLSRFPPDDQVSIQQIIAILCGLPNLETLELTLVIISSPSRAAIPAPPKLAHLPRLTSLHIEADIFSCACLLSHMDYPVLIRNQVVWTCSSILGTDFASTSSSFHELSRNLLKGLKGSISCLRALGPIGFQVWDSLGEGRALPRGSAQIVVERSLYGNLPARIVRQAMTEMWSVLPLHNLKTLYIENLDMDRTVWAGRFASLQSLENLCVRRAASVQGLLDVLSGGTEDFGSGNAGDDCLAFRSLRHLMIIKWNLDDQDGSRPPQTCLGRLVECLEERRKRGRVLHEIHIEHCVGVNSQAIGELAEVVDKVDWDELRSFSAVSDVYGTSRAWI</sequence>
<evidence type="ECO:0000313" key="3">
    <source>
        <dbReference type="Proteomes" id="UP000076154"/>
    </source>
</evidence>
<comment type="caution">
    <text evidence="2">The sequence shown here is derived from an EMBL/GenBank/DDBJ whole genome shotgun (WGS) entry which is preliminary data.</text>
</comment>
<gene>
    <name evidence="2" type="ORF">Hypma_002871</name>
</gene>
<proteinExistence type="predicted"/>
<protein>
    <recommendedName>
        <fullName evidence="1">F-box domain-containing protein</fullName>
    </recommendedName>
</protein>
<dbReference type="OrthoDB" id="2884925at2759"/>
<dbReference type="Gene3D" id="3.80.10.10">
    <property type="entry name" value="Ribonuclease Inhibitor"/>
    <property type="match status" value="1"/>
</dbReference>
<dbReference type="EMBL" id="LUEZ02000124">
    <property type="protein sequence ID" value="RDB16483.1"/>
    <property type="molecule type" value="Genomic_DNA"/>
</dbReference>
<accession>A0A369J9S1</accession>
<feature type="domain" description="F-box" evidence="1">
    <location>
        <begin position="54"/>
        <end position="109"/>
    </location>
</feature>
<name>A0A369J9S1_HYPMA</name>
<keyword evidence="3" id="KW-1185">Reference proteome</keyword>
<evidence type="ECO:0000313" key="2">
    <source>
        <dbReference type="EMBL" id="RDB16483.1"/>
    </source>
</evidence>
<dbReference type="InParanoid" id="A0A369J9S1"/>
<dbReference type="Gene3D" id="1.20.1280.50">
    <property type="match status" value="1"/>
</dbReference>
<dbReference type="InterPro" id="IPR032675">
    <property type="entry name" value="LRR_dom_sf"/>
</dbReference>
<dbReference type="InterPro" id="IPR001810">
    <property type="entry name" value="F-box_dom"/>
</dbReference>
<dbReference type="Pfam" id="PF12937">
    <property type="entry name" value="F-box-like"/>
    <property type="match status" value="1"/>
</dbReference>
<reference evidence="2" key="1">
    <citation type="submission" date="2018-04" db="EMBL/GenBank/DDBJ databases">
        <title>Whole genome sequencing of Hypsizygus marmoreus.</title>
        <authorList>
            <person name="Choi I.-G."/>
            <person name="Min B."/>
            <person name="Kim J.-G."/>
            <person name="Kim S."/>
            <person name="Oh Y.-L."/>
            <person name="Kong W.-S."/>
            <person name="Park H."/>
            <person name="Jeong J."/>
            <person name="Song E.-S."/>
        </authorList>
    </citation>
    <scope>NUCLEOTIDE SEQUENCE [LARGE SCALE GENOMIC DNA]</scope>
    <source>
        <strain evidence="2">51987-8</strain>
    </source>
</reference>
<evidence type="ECO:0000259" key="1">
    <source>
        <dbReference type="Pfam" id="PF12937"/>
    </source>
</evidence>